<evidence type="ECO:0000256" key="7">
    <source>
        <dbReference type="ARBA" id="ARBA00023010"/>
    </source>
</evidence>
<keyword evidence="3 9" id="KW-1003">Cell membrane</keyword>
<comment type="similarity">
    <text evidence="9">Belongs to the TatA/E family.</text>
</comment>
<evidence type="ECO:0000256" key="5">
    <source>
        <dbReference type="ARBA" id="ARBA00022927"/>
    </source>
</evidence>
<dbReference type="RefSeq" id="WP_345437432.1">
    <property type="nucleotide sequence ID" value="NZ_BAABKO010000002.1"/>
</dbReference>
<dbReference type="InterPro" id="IPR003369">
    <property type="entry name" value="TatA/B/E"/>
</dbReference>
<dbReference type="NCBIfam" id="TIGR01411">
    <property type="entry name" value="tatAE"/>
    <property type="match status" value="1"/>
</dbReference>
<evidence type="ECO:0000313" key="11">
    <source>
        <dbReference type="EMBL" id="GAA4771172.1"/>
    </source>
</evidence>
<keyword evidence="2 9" id="KW-0813">Transport</keyword>
<keyword evidence="8 9" id="KW-0472">Membrane</keyword>
<evidence type="ECO:0000256" key="9">
    <source>
        <dbReference type="HAMAP-Rule" id="MF_00236"/>
    </source>
</evidence>
<keyword evidence="6 9" id="KW-1133">Transmembrane helix</keyword>
<dbReference type="Gene3D" id="1.20.5.3310">
    <property type="match status" value="1"/>
</dbReference>
<evidence type="ECO:0000256" key="3">
    <source>
        <dbReference type="ARBA" id="ARBA00022475"/>
    </source>
</evidence>
<comment type="function">
    <text evidence="9">Part of the twin-arginine translocation (Tat) system that transports large folded proteins containing a characteristic twin-arginine motif in their signal peptide across membranes. TatA could form the protein-conducting channel of the Tat system.</text>
</comment>
<organism evidence="11 12">
    <name type="scientific">Microbacterium gilvum</name>
    <dbReference type="NCBI Taxonomy" id="1336204"/>
    <lineage>
        <taxon>Bacteria</taxon>
        <taxon>Bacillati</taxon>
        <taxon>Actinomycetota</taxon>
        <taxon>Actinomycetes</taxon>
        <taxon>Micrococcales</taxon>
        <taxon>Microbacteriaceae</taxon>
        <taxon>Microbacterium</taxon>
    </lineage>
</organism>
<dbReference type="Pfam" id="PF02416">
    <property type="entry name" value="TatA_B_E"/>
    <property type="match status" value="1"/>
</dbReference>
<dbReference type="HAMAP" id="MF_00236">
    <property type="entry name" value="TatA_E"/>
    <property type="match status" value="1"/>
</dbReference>
<proteinExistence type="inferred from homology"/>
<dbReference type="PANTHER" id="PTHR42982:SF8">
    <property type="entry name" value="SEC-INDEPENDENT PROTEIN TRANSLOCASE PROTEIN TATA"/>
    <property type="match status" value="1"/>
</dbReference>
<comment type="subunit">
    <text evidence="9">The Tat system comprises two distinct complexes: a TatABC complex, containing multiple copies of TatA, TatB and TatC subunits, and a separate TatA complex, containing only TatA subunits. Substrates initially bind to the TatABC complex, which probably triggers association of the separate TatA complex to form the active translocon.</text>
</comment>
<gene>
    <name evidence="9" type="primary">tatA</name>
    <name evidence="11" type="ORF">GCM10023351_13880</name>
</gene>
<evidence type="ECO:0000313" key="12">
    <source>
        <dbReference type="Proteomes" id="UP001501645"/>
    </source>
</evidence>
<evidence type="ECO:0000256" key="4">
    <source>
        <dbReference type="ARBA" id="ARBA00022692"/>
    </source>
</evidence>
<evidence type="ECO:0000256" key="6">
    <source>
        <dbReference type="ARBA" id="ARBA00022989"/>
    </source>
</evidence>
<protein>
    <recommendedName>
        <fullName evidence="9">Sec-independent protein translocase protein TatA</fullName>
    </recommendedName>
</protein>
<comment type="subcellular location">
    <subcellularLocation>
        <location evidence="1 9">Cell membrane</location>
        <topology evidence="1 9">Single-pass membrane protein</topology>
    </subcellularLocation>
</comment>
<dbReference type="PANTHER" id="PTHR42982">
    <property type="entry name" value="SEC-INDEPENDENT PROTEIN TRANSLOCASE PROTEIN TATA"/>
    <property type="match status" value="1"/>
</dbReference>
<keyword evidence="12" id="KW-1185">Reference proteome</keyword>
<dbReference type="EMBL" id="BAABKO010000002">
    <property type="protein sequence ID" value="GAA4771172.1"/>
    <property type="molecule type" value="Genomic_DNA"/>
</dbReference>
<keyword evidence="5 9" id="KW-0653">Protein transport</keyword>
<sequence length="89" mass="9322">MLQNLTGWHALVILAVVVLIFGATKLPALAKSVGQSVRILKKEVAEPSAQDEPSAAPPQTTAVPVVLAPDDSPRTRPLETTTLAERAAS</sequence>
<evidence type="ECO:0000256" key="10">
    <source>
        <dbReference type="SAM" id="MobiDB-lite"/>
    </source>
</evidence>
<dbReference type="InterPro" id="IPR006312">
    <property type="entry name" value="TatA/E"/>
</dbReference>
<comment type="caution">
    <text evidence="11">The sequence shown here is derived from an EMBL/GenBank/DDBJ whole genome shotgun (WGS) entry which is preliminary data.</text>
</comment>
<evidence type="ECO:0000256" key="8">
    <source>
        <dbReference type="ARBA" id="ARBA00023136"/>
    </source>
</evidence>
<name>A0ABP9A068_9MICO</name>
<evidence type="ECO:0000256" key="1">
    <source>
        <dbReference type="ARBA" id="ARBA00004162"/>
    </source>
</evidence>
<keyword evidence="4 9" id="KW-0812">Transmembrane</keyword>
<reference evidence="12" key="1">
    <citation type="journal article" date="2019" name="Int. J. Syst. Evol. Microbiol.">
        <title>The Global Catalogue of Microorganisms (GCM) 10K type strain sequencing project: providing services to taxonomists for standard genome sequencing and annotation.</title>
        <authorList>
            <consortium name="The Broad Institute Genomics Platform"/>
            <consortium name="The Broad Institute Genome Sequencing Center for Infectious Disease"/>
            <person name="Wu L."/>
            <person name="Ma J."/>
        </authorList>
    </citation>
    <scope>NUCLEOTIDE SEQUENCE [LARGE SCALE GENOMIC DNA]</scope>
    <source>
        <strain evidence="12">JCM 18537</strain>
    </source>
</reference>
<dbReference type="Proteomes" id="UP001501645">
    <property type="component" value="Unassembled WGS sequence"/>
</dbReference>
<accession>A0ABP9A068</accession>
<evidence type="ECO:0000256" key="2">
    <source>
        <dbReference type="ARBA" id="ARBA00022448"/>
    </source>
</evidence>
<feature type="region of interest" description="Disordered" evidence="10">
    <location>
        <begin position="44"/>
        <end position="89"/>
    </location>
</feature>
<keyword evidence="7 9" id="KW-0811">Translocation</keyword>